<dbReference type="Pfam" id="PF00499">
    <property type="entry name" value="Oxidored_q3"/>
    <property type="match status" value="1"/>
</dbReference>
<feature type="compositionally biased region" description="Low complexity" evidence="3">
    <location>
        <begin position="200"/>
        <end position="213"/>
    </location>
</feature>
<evidence type="ECO:0000256" key="3">
    <source>
        <dbReference type="SAM" id="MobiDB-lite"/>
    </source>
</evidence>
<keyword evidence="2" id="KW-0520">NAD</keyword>
<evidence type="ECO:0000256" key="1">
    <source>
        <dbReference type="ARBA" id="ARBA00005698"/>
    </source>
</evidence>
<comment type="catalytic activity">
    <reaction evidence="2">
        <text>a quinone + NADH + 5 H(+)(in) = a quinol + NAD(+) + 4 H(+)(out)</text>
        <dbReference type="Rhea" id="RHEA:57888"/>
        <dbReference type="ChEBI" id="CHEBI:15378"/>
        <dbReference type="ChEBI" id="CHEBI:24646"/>
        <dbReference type="ChEBI" id="CHEBI:57540"/>
        <dbReference type="ChEBI" id="CHEBI:57945"/>
        <dbReference type="ChEBI" id="CHEBI:132124"/>
    </reaction>
</comment>
<dbReference type="RefSeq" id="WP_132475257.1">
    <property type="nucleotide sequence ID" value="NZ_JBEBWM010000152.1"/>
</dbReference>
<keyword evidence="2" id="KW-0812">Transmembrane</keyword>
<comment type="similarity">
    <text evidence="1 2">Belongs to the complex I subunit 6 family.</text>
</comment>
<dbReference type="GO" id="GO:0005886">
    <property type="term" value="C:plasma membrane"/>
    <property type="evidence" value="ECO:0007669"/>
    <property type="project" value="UniProtKB-SubCell"/>
</dbReference>
<dbReference type="PANTHER" id="PTHR33269:SF17">
    <property type="entry name" value="NADH-UBIQUINONE OXIDOREDUCTASE CHAIN 6"/>
    <property type="match status" value="1"/>
</dbReference>
<dbReference type="EMBL" id="SMBX01000003">
    <property type="protein sequence ID" value="TCV00600.1"/>
    <property type="molecule type" value="Genomic_DNA"/>
</dbReference>
<comment type="subcellular location">
    <subcellularLocation>
        <location evidence="2">Cell membrane</location>
        <topology evidence="2">Multi-pass membrane protein</topology>
    </subcellularLocation>
</comment>
<dbReference type="AlphaFoldDB" id="A0A4V2VS19"/>
<keyword evidence="2" id="KW-1133">Transmembrane helix</keyword>
<comment type="function">
    <text evidence="2">NDH-1 shuttles electrons from NADH, via FMN and iron-sulfur (Fe-S) centers, to quinones in the respiratory chain. Couples the redox reaction to proton translocation (for every two electrons transferred, four hydrogen ions are translocated across the cytoplasmic membrane), and thus conserves the redox energy in a proton gradient.</text>
</comment>
<dbReference type="EC" id="7.1.1.-" evidence="2"/>
<keyword evidence="5" id="KW-1185">Reference proteome</keyword>
<name>A0A4V2VS19_9BURK</name>
<feature type="transmembrane region" description="Helical" evidence="2">
    <location>
        <begin position="6"/>
        <end position="24"/>
    </location>
</feature>
<keyword evidence="2" id="KW-1003">Cell membrane</keyword>
<feature type="transmembrane region" description="Helical" evidence="2">
    <location>
        <begin position="55"/>
        <end position="79"/>
    </location>
</feature>
<dbReference type="Proteomes" id="UP000294692">
    <property type="component" value="Unassembled WGS sequence"/>
</dbReference>
<feature type="transmembrane region" description="Helical" evidence="2">
    <location>
        <begin position="91"/>
        <end position="110"/>
    </location>
</feature>
<dbReference type="InterPro" id="IPR001457">
    <property type="entry name" value="NADH_UbQ/plastoQ_OxRdtase_su6"/>
</dbReference>
<dbReference type="NCBIfam" id="NF005164">
    <property type="entry name" value="PRK06638.1-4"/>
    <property type="match status" value="1"/>
</dbReference>
<comment type="caution">
    <text evidence="4">The sequence shown here is derived from an EMBL/GenBank/DDBJ whole genome shotgun (WGS) entry which is preliminary data.</text>
</comment>
<feature type="transmembrane region" description="Helical" evidence="2">
    <location>
        <begin position="141"/>
        <end position="162"/>
    </location>
</feature>
<dbReference type="OrthoDB" id="5295927at2"/>
<dbReference type="InterPro" id="IPR042106">
    <property type="entry name" value="Nuo/plastoQ_OxRdtase_6_NuoJ"/>
</dbReference>
<evidence type="ECO:0000313" key="4">
    <source>
        <dbReference type="EMBL" id="TCV00600.1"/>
    </source>
</evidence>
<evidence type="ECO:0000313" key="5">
    <source>
        <dbReference type="Proteomes" id="UP000294692"/>
    </source>
</evidence>
<dbReference type="PANTHER" id="PTHR33269">
    <property type="entry name" value="NADH-UBIQUINONE OXIDOREDUCTASE CHAIN 6"/>
    <property type="match status" value="1"/>
</dbReference>
<keyword evidence="2" id="KW-0874">Quinone</keyword>
<proteinExistence type="inferred from homology"/>
<keyword evidence="2" id="KW-0472">Membrane</keyword>
<feature type="region of interest" description="Disordered" evidence="3">
    <location>
        <begin position="191"/>
        <end position="213"/>
    </location>
</feature>
<accession>A0A4V2VS19</accession>
<dbReference type="Gene3D" id="1.20.120.1200">
    <property type="entry name" value="NADH-ubiquinone/plastoquinone oxidoreductase chain 6, subunit NuoJ"/>
    <property type="match status" value="1"/>
</dbReference>
<sequence>MIFTTVLFYLFALILVVAAFRVITASSPVTGVLHLILAFFTASMLWMLLGAEFLALLLVMVYVGAVMVLFLFVVMMLDIRMEQLRSGLKTYLPLGLGVGLVMVLEMSFVLGRTWFGAGPAAPVADDYNNAKDIGIAMYSDYILAVEVGALILLVGMVAAIALTMRKRSDVKYTNPSQQVRVRAQDRVRLVSMPSQKEEPAAPAADAAAQGDAK</sequence>
<feature type="transmembrane region" description="Helical" evidence="2">
    <location>
        <begin position="31"/>
        <end position="49"/>
    </location>
</feature>
<gene>
    <name evidence="4" type="ORF">EV686_103181</name>
</gene>
<dbReference type="GO" id="GO:0048038">
    <property type="term" value="F:quinone binding"/>
    <property type="evidence" value="ECO:0007669"/>
    <property type="project" value="UniProtKB-UniRule"/>
</dbReference>
<evidence type="ECO:0000256" key="2">
    <source>
        <dbReference type="RuleBase" id="RU004429"/>
    </source>
</evidence>
<dbReference type="GO" id="GO:0008137">
    <property type="term" value="F:NADH dehydrogenase (ubiquinone) activity"/>
    <property type="evidence" value="ECO:0007669"/>
    <property type="project" value="UniProtKB-UniRule"/>
</dbReference>
<protein>
    <recommendedName>
        <fullName evidence="2">NADH-quinone oxidoreductase subunit J</fullName>
        <ecNumber evidence="2">7.1.1.-</ecNumber>
    </recommendedName>
</protein>
<organism evidence="4 5">
    <name type="scientific">Paracandidimonas soli</name>
    <dbReference type="NCBI Taxonomy" id="1917182"/>
    <lineage>
        <taxon>Bacteria</taxon>
        <taxon>Pseudomonadati</taxon>
        <taxon>Pseudomonadota</taxon>
        <taxon>Betaproteobacteria</taxon>
        <taxon>Burkholderiales</taxon>
        <taxon>Alcaligenaceae</taxon>
        <taxon>Paracandidimonas</taxon>
    </lineage>
</organism>
<reference evidence="4 5" key="1">
    <citation type="submission" date="2019-03" db="EMBL/GenBank/DDBJ databases">
        <title>Genomic Encyclopedia of Type Strains, Phase IV (KMG-IV): sequencing the most valuable type-strain genomes for metagenomic binning, comparative biology and taxonomic classification.</title>
        <authorList>
            <person name="Goeker M."/>
        </authorList>
    </citation>
    <scope>NUCLEOTIDE SEQUENCE [LARGE SCALE GENOMIC DNA]</scope>
    <source>
        <strain evidence="4 5">DSM 100048</strain>
    </source>
</reference>